<evidence type="ECO:0000313" key="4">
    <source>
        <dbReference type="Proteomes" id="UP000275331"/>
    </source>
</evidence>
<dbReference type="GeneID" id="84665007"/>
<evidence type="ECO:0000256" key="1">
    <source>
        <dbReference type="SAM" id="SignalP"/>
    </source>
</evidence>
<dbReference type="AlphaFoldDB" id="A0A427UTP4"/>
<organism evidence="3 4">
    <name type="scientific">Atlantibacter subterraneus</name>
    <dbReference type="NCBI Taxonomy" id="255519"/>
    <lineage>
        <taxon>Bacteria</taxon>
        <taxon>Pseudomonadati</taxon>
        <taxon>Pseudomonadota</taxon>
        <taxon>Gammaproteobacteria</taxon>
        <taxon>Enterobacterales</taxon>
        <taxon>Enterobacteriaceae</taxon>
        <taxon>Atlantibacter</taxon>
    </lineage>
</organism>
<evidence type="ECO:0000313" key="5">
    <source>
        <dbReference type="Proteomes" id="UP001187066"/>
    </source>
</evidence>
<keyword evidence="1" id="KW-0732">Signal</keyword>
<feature type="signal peptide" evidence="1">
    <location>
        <begin position="1"/>
        <end position="20"/>
    </location>
</feature>
<keyword evidence="5" id="KW-1185">Reference proteome</keyword>
<dbReference type="Gene3D" id="2.60.120.380">
    <property type="match status" value="1"/>
</dbReference>
<dbReference type="EMBL" id="RHXB01000012">
    <property type="protein sequence ID" value="RSE23911.1"/>
    <property type="molecule type" value="Genomic_DNA"/>
</dbReference>
<evidence type="ECO:0000313" key="3">
    <source>
        <dbReference type="EMBL" id="RSE23911.1"/>
    </source>
</evidence>
<evidence type="ECO:0000313" key="2">
    <source>
        <dbReference type="EMBL" id="MDV7024001.1"/>
    </source>
</evidence>
<sequence>MKKLIASSLLCCFLAAPALAADKVTTVPVQFAKGTSSAQMKGTFAGYDSINYTVTAKQGQQMTVKIAGSNNANFNVFGPGATPGAAEALGSGYVGGDWTAKLPASGKYTVQVFQTRATARKGSKVPHTLTVSVK</sequence>
<dbReference type="Proteomes" id="UP001187066">
    <property type="component" value="Unassembled WGS sequence"/>
</dbReference>
<reference evidence="3 4" key="1">
    <citation type="submission" date="2018-10" db="EMBL/GenBank/DDBJ databases">
        <title>Transmission dynamics of multidrug resistant bacteria on intensive care unit surfaces.</title>
        <authorList>
            <person name="D'Souza A.W."/>
            <person name="Potter R.F."/>
            <person name="Wallace M."/>
            <person name="Shupe A."/>
            <person name="Patel S."/>
            <person name="Sun S."/>
            <person name="Gul D."/>
            <person name="Kwon J.H."/>
            <person name="Andleeb S."/>
            <person name="Burnham C.-A.D."/>
            <person name="Dantas G."/>
        </authorList>
    </citation>
    <scope>NUCLEOTIDE SEQUENCE [LARGE SCALE GENOMIC DNA]</scope>
    <source>
        <strain evidence="3 4">AS_373</strain>
    </source>
</reference>
<protein>
    <submittedName>
        <fullName evidence="3">G-type lysozyme inhibitor</fullName>
    </submittedName>
</protein>
<dbReference type="OrthoDB" id="964913at2"/>
<dbReference type="RefSeq" id="WP_125294478.1">
    <property type="nucleotide sequence ID" value="NZ_CP100494.1"/>
</dbReference>
<reference evidence="2 5" key="2">
    <citation type="submission" date="2023-10" db="EMBL/GenBank/DDBJ databases">
        <authorList>
            <person name="Dale J."/>
        </authorList>
    </citation>
    <scope>NUCLEOTIDE SEQUENCE [LARGE SCALE GENOMIC DNA]</scope>
    <source>
        <strain evidence="2 5">2023EL-00970</strain>
    </source>
</reference>
<dbReference type="EMBL" id="JAWLOF010000010">
    <property type="protein sequence ID" value="MDV7024001.1"/>
    <property type="molecule type" value="Genomic_DNA"/>
</dbReference>
<gene>
    <name evidence="3" type="ORF">EGT71_17370</name>
    <name evidence="2" type="ORF">R4P48_15090</name>
</gene>
<dbReference type="Proteomes" id="UP000275331">
    <property type="component" value="Unassembled WGS sequence"/>
</dbReference>
<comment type="caution">
    <text evidence="3">The sequence shown here is derived from an EMBL/GenBank/DDBJ whole genome shotgun (WGS) entry which is preliminary data.</text>
</comment>
<accession>A0A427UTP4</accession>
<proteinExistence type="predicted"/>
<feature type="chain" id="PRO_5019362865" evidence="1">
    <location>
        <begin position="21"/>
        <end position="134"/>
    </location>
</feature>
<name>A0A427UTP4_9ENTR</name>